<organism evidence="5 6">
    <name type="scientific">Aphis craccivora</name>
    <name type="common">Cowpea aphid</name>
    <dbReference type="NCBI Taxonomy" id="307492"/>
    <lineage>
        <taxon>Eukaryota</taxon>
        <taxon>Metazoa</taxon>
        <taxon>Ecdysozoa</taxon>
        <taxon>Arthropoda</taxon>
        <taxon>Hexapoda</taxon>
        <taxon>Insecta</taxon>
        <taxon>Pterygota</taxon>
        <taxon>Neoptera</taxon>
        <taxon>Paraneoptera</taxon>
        <taxon>Hemiptera</taxon>
        <taxon>Sternorrhyncha</taxon>
        <taxon>Aphidomorpha</taxon>
        <taxon>Aphidoidea</taxon>
        <taxon>Aphididae</taxon>
        <taxon>Aphidini</taxon>
        <taxon>Aphis</taxon>
        <taxon>Aphis</taxon>
    </lineage>
</organism>
<dbReference type="InterPro" id="IPR036322">
    <property type="entry name" value="WD40_repeat_dom_sf"/>
</dbReference>
<dbReference type="PANTHER" id="PTHR22852">
    <property type="entry name" value="LETHAL 2 DENTICLELESS PROTEIN RETINOIC ACID-REGULATED NUCLEAR MATRIX-ASSOCIATED PROTEIN"/>
    <property type="match status" value="1"/>
</dbReference>
<evidence type="ECO:0000256" key="4">
    <source>
        <dbReference type="SAM" id="MobiDB-lite"/>
    </source>
</evidence>
<name>A0A6G0ZMR0_APHCR</name>
<feature type="compositionally biased region" description="Polar residues" evidence="4">
    <location>
        <begin position="565"/>
        <end position="579"/>
    </location>
</feature>
<dbReference type="EMBL" id="VUJU01000172">
    <property type="protein sequence ID" value="KAF0772457.1"/>
    <property type="molecule type" value="Genomic_DNA"/>
</dbReference>
<comment type="caution">
    <text evidence="5">The sequence shown here is derived from an EMBL/GenBank/DDBJ whole genome shotgun (WGS) entry which is preliminary data.</text>
</comment>
<evidence type="ECO:0000256" key="1">
    <source>
        <dbReference type="ARBA" id="ARBA00004906"/>
    </source>
</evidence>
<protein>
    <submittedName>
        <fullName evidence="5">Denticleless protein B isoform X1</fullName>
    </submittedName>
</protein>
<dbReference type="InterPro" id="IPR001680">
    <property type="entry name" value="WD40_rpt"/>
</dbReference>
<accession>A0A6G0ZMR0</accession>
<dbReference type="Proteomes" id="UP000478052">
    <property type="component" value="Unassembled WGS sequence"/>
</dbReference>
<dbReference type="SUPFAM" id="SSF50978">
    <property type="entry name" value="WD40 repeat-like"/>
    <property type="match status" value="1"/>
</dbReference>
<dbReference type="OrthoDB" id="2096344at2759"/>
<dbReference type="GO" id="GO:0043161">
    <property type="term" value="P:proteasome-mediated ubiquitin-dependent protein catabolic process"/>
    <property type="evidence" value="ECO:0007669"/>
    <property type="project" value="TreeGrafter"/>
</dbReference>
<gene>
    <name evidence="5" type="ORF">FWK35_00001207</name>
</gene>
<dbReference type="PANTHER" id="PTHR22852:SF0">
    <property type="entry name" value="DENTICLELESS PROTEIN HOMOLOG"/>
    <property type="match status" value="1"/>
</dbReference>
<dbReference type="AlphaFoldDB" id="A0A6G0ZMR0"/>
<comment type="pathway">
    <text evidence="1">Protein modification; protein ubiquitination.</text>
</comment>
<dbReference type="GO" id="GO:0030674">
    <property type="term" value="F:protein-macromolecule adaptor activity"/>
    <property type="evidence" value="ECO:0007669"/>
    <property type="project" value="TreeGrafter"/>
</dbReference>
<dbReference type="InterPro" id="IPR015943">
    <property type="entry name" value="WD40/YVTN_repeat-like_dom_sf"/>
</dbReference>
<evidence type="ECO:0000313" key="6">
    <source>
        <dbReference type="Proteomes" id="UP000478052"/>
    </source>
</evidence>
<dbReference type="GO" id="GO:0007095">
    <property type="term" value="P:mitotic G2 DNA damage checkpoint signaling"/>
    <property type="evidence" value="ECO:0007669"/>
    <property type="project" value="TreeGrafter"/>
</dbReference>
<dbReference type="Gene3D" id="2.130.10.10">
    <property type="entry name" value="YVTN repeat-like/Quinoprotein amine dehydrogenase"/>
    <property type="match status" value="2"/>
</dbReference>
<evidence type="ECO:0000313" key="5">
    <source>
        <dbReference type="EMBL" id="KAF0772457.1"/>
    </source>
</evidence>
<dbReference type="GO" id="GO:0005634">
    <property type="term" value="C:nucleus"/>
    <property type="evidence" value="ECO:0007669"/>
    <property type="project" value="TreeGrafter"/>
</dbReference>
<keyword evidence="2" id="KW-0833">Ubl conjugation pathway</keyword>
<reference evidence="5 6" key="1">
    <citation type="submission" date="2019-08" db="EMBL/GenBank/DDBJ databases">
        <title>Whole genome of Aphis craccivora.</title>
        <authorList>
            <person name="Voronova N.V."/>
            <person name="Shulinski R.S."/>
            <person name="Bandarenka Y.V."/>
            <person name="Zhorov D.G."/>
            <person name="Warner D."/>
        </authorList>
    </citation>
    <scope>NUCLEOTIDE SEQUENCE [LARGE SCALE GENOMIC DNA]</scope>
    <source>
        <strain evidence="5">180601</strain>
        <tissue evidence="5">Whole Body</tissue>
    </source>
</reference>
<keyword evidence="6" id="KW-1185">Reference proteome</keyword>
<dbReference type="InterPro" id="IPR051865">
    <property type="entry name" value="WD-repeat_CDT2_adapter"/>
</dbReference>
<evidence type="ECO:0000256" key="2">
    <source>
        <dbReference type="ARBA" id="ARBA00022786"/>
    </source>
</evidence>
<evidence type="ECO:0000256" key="3">
    <source>
        <dbReference type="ARBA" id="ARBA00038344"/>
    </source>
</evidence>
<sequence length="613" mass="69702">MSKVSTHCGGSVKMSLNTIFPPPSMQKNFRQPQLQCVWTSTINSEVEMSLHYKSDADLTASGFIKEHTGIMDTANVFNYLKRRQLGYAALNKNIYDLYMDKIGYKRPIMGNTHNTNIDTGNTFACKFSRNKNNLHIVGCATEAGDIIIENTQGDYYNQNHQYYQNSLHANAVFNFSWAEPQMKLVTGCGDQTSKLCTLRPSGELHEEKEFFYSASVRSVMFCPGSSDVFCGGCQDGSIKVWDARISRGRQVLNSEIYIPNTHGCYKTISKTKKIKIYGVNTLIYRNDQTIISGSSLDYALKVWDLRKSYRQVRGSTEPLPVTKYYSGDRNSPIFNGFTDIILNPQSTMMYASCITNTIYCYSLDSADKRPICEFSGHNHETTYSKISISPDGQYLFSGCMNNNGLLWNTGLPYQSRPMFKLKSNRLHCKSEMSSSDWCLDPRSLKLVTSSDSMPKVWSVLSDEERESAESVICRTEFYESRPFSTKKYTIPNCFKFETELREKYKKETEEMMEEWDDILNQNVPIEEHLNVTPKKKPWDVLFSTKTTSPSSISSQSETTSRDSTLVVSNQIPEAVTPTSSKKRKKSIVSPKSLIDQYLVPKSKREKLDTVSEV</sequence>
<feature type="compositionally biased region" description="Low complexity" evidence="4">
    <location>
        <begin position="545"/>
        <end position="564"/>
    </location>
</feature>
<dbReference type="SMART" id="SM00320">
    <property type="entry name" value="WD40"/>
    <property type="match status" value="5"/>
</dbReference>
<feature type="region of interest" description="Disordered" evidence="4">
    <location>
        <begin position="545"/>
        <end position="588"/>
    </location>
</feature>
<comment type="similarity">
    <text evidence="3">Belongs to the WD repeat cdt2 family.</text>
</comment>
<dbReference type="Pfam" id="PF00400">
    <property type="entry name" value="WD40"/>
    <property type="match status" value="2"/>
</dbReference>
<proteinExistence type="inferred from homology"/>